<feature type="compositionally biased region" description="Basic and acidic residues" evidence="5">
    <location>
        <begin position="344"/>
        <end position="360"/>
    </location>
</feature>
<evidence type="ECO:0000256" key="3">
    <source>
        <dbReference type="ARBA" id="ARBA00022989"/>
    </source>
</evidence>
<dbReference type="OrthoDB" id="2274698at2759"/>
<dbReference type="InterPro" id="IPR018823">
    <property type="entry name" value="ArAE_2_N"/>
</dbReference>
<dbReference type="EMBL" id="NHTK01005612">
    <property type="protein sequence ID" value="PPQ76063.1"/>
    <property type="molecule type" value="Genomic_DNA"/>
</dbReference>
<feature type="transmembrane region" description="Helical" evidence="6">
    <location>
        <begin position="1013"/>
        <end position="1036"/>
    </location>
</feature>
<dbReference type="PANTHER" id="PTHR37994:SF3">
    <property type="entry name" value="ER TRANSPORTER 6TM N-TERMINAL DOMAIN-CONTAINING PROTEIN"/>
    <property type="match status" value="1"/>
</dbReference>
<feature type="domain" description="Putative ER transporter 6TM N-terminal" evidence="8">
    <location>
        <begin position="370"/>
        <end position="835"/>
    </location>
</feature>
<evidence type="ECO:0000256" key="5">
    <source>
        <dbReference type="SAM" id="MobiDB-lite"/>
    </source>
</evidence>
<dbReference type="InParanoid" id="A0A409WC53"/>
<feature type="compositionally biased region" description="Low complexity" evidence="5">
    <location>
        <begin position="947"/>
        <end position="964"/>
    </location>
</feature>
<comment type="caution">
    <text evidence="10">The sequence shown here is derived from an EMBL/GenBank/DDBJ whole genome shotgun (WGS) entry which is preliminary data.</text>
</comment>
<feature type="transmembrane region" description="Helical" evidence="6">
    <location>
        <begin position="1065"/>
        <end position="1085"/>
    </location>
</feature>
<evidence type="ECO:0000256" key="1">
    <source>
        <dbReference type="ARBA" id="ARBA00004141"/>
    </source>
</evidence>
<name>A0A409WC53_9AGAR</name>
<feature type="transmembrane region" description="Helical" evidence="6">
    <location>
        <begin position="1119"/>
        <end position="1138"/>
    </location>
</feature>
<feature type="region of interest" description="Disordered" evidence="5">
    <location>
        <begin position="912"/>
        <end position="964"/>
    </location>
</feature>
<evidence type="ECO:0000259" key="9">
    <source>
        <dbReference type="Pfam" id="PF13515"/>
    </source>
</evidence>
<evidence type="ECO:0000256" key="4">
    <source>
        <dbReference type="ARBA" id="ARBA00023136"/>
    </source>
</evidence>
<dbReference type="Pfam" id="PF10337">
    <property type="entry name" value="ArAE_2_N"/>
    <property type="match status" value="1"/>
</dbReference>
<dbReference type="Pfam" id="PF13515">
    <property type="entry name" value="FUSC_2"/>
    <property type="match status" value="1"/>
</dbReference>
<dbReference type="Pfam" id="PF10334">
    <property type="entry name" value="BRE4"/>
    <property type="match status" value="2"/>
</dbReference>
<feature type="region of interest" description="Disordered" evidence="5">
    <location>
        <begin position="693"/>
        <end position="721"/>
    </location>
</feature>
<feature type="transmembrane region" description="Helical" evidence="6">
    <location>
        <begin position="517"/>
        <end position="537"/>
    </location>
</feature>
<sequence>MLFPNPQSSRVLVRKTAAGVMTELGRVLGGEVEALLAEEARARQGIHEHVVFKPDEQEDELSEKERRVRRIAKRVVDIATRLREIEPSLDTARYEPQLTGIWPQHEYRNLLELERRMLASLVLLISSFEKLDTRHCEMLVHQTPYLNANFFADVFSTISIISSSLTSGTPLPPYLPQLTERLIYHAQAQHKARAAKGDNEIGSELPYDRRDGYTGVNGLSSRLGLGLDITVDMLLDEQLPAYSTAIVALSSIIFRVDAMTDIVKSLCGQATIPGYRLLQRDHLDWEETMCLDPFFQLEVGSPTMGIAPDITGTTMSSSDADSSQRNNKSQPRRDPSASPNSISDTEKQSRPPSHKPSESQIRKILFQPRRAYKTWIRCCVAFGATMILLVATKPSHVMGQAAFFAAIVAVMLPPTFALSVFFMAAFTLLFGMLIGWAWACAAMASALSVRSASLLAQQQQHLQSMLNPNSTLPIPVQIQVQTFHGIFLDPRSSAVYGAFLFIGTFALGVLRAYIPRLALMSIFGTIVMDVIATLGPLFPSAQYMLVKTFLIPATFYVAVAIGSLVLIFPESLNHVWLTLFQHDFISPTQELLTLLNDSVSTSPSDHDKWQELADRGNEVRGRLISGTENLLGQIGLIDLDTSVGRLGPDDLKKVCGELKGFLVRAMGLHSFHIFVNDKNKFDQETESFDSNLDETQDVADGGGHQNGNGTTKTTSNTVDSRHVRDTFHRLRSKIAQRELDHGHDFDSLVPLLASASLSLREACEEGVACLGEWVGRVNSHRWGEVFGLLFSFGSTTRSLKRKAEKEEWHREMEDVVRRLETRLNEFRTVERVKLVGPYEKFFDRETRKVKEGGEGEFTTRSLYISFVFIDTLDAFCESLIKTLRLATSIDSQRPTARLWFPGKTLLSPTKLKGQVVGTGGEGADNPMSMGTARNPTSFADDNTSRGSSTANLNPSSSTSSPSTIATEAEHVKFETVTHTTRNPDAFPPTSPFGRFYITLCSFFRFLKSPEGIFGIRMGVVSVALWVPSVCANSAWFYYEHKGMWALIMAQMALAVYAGDQIAGFLIRMVGTAIGLVIGMALWYIGAGRGHGNPYAIVIVTTVLLSPFLYLRIVTSPRFSALWIMIPVTGVFVAGYSWINANQFVIANPGIGVALGWKRALLVMIGFTAAFIVMIFPRLQSSRVLVRQTVSSVINELGCVLAGEIEAFLAEEARARKGTHEKVVFRRADEDDDEKVSPKERRVRRVGRRVVALAGRMREIAPSLETAKFEPQLSGVWPQGEYRTLLELQNRMLGALVLLISSFEKLDTKHCGMLVHHTPYLNPNFIADVFSTLSILSNSLQNGSPLPPYLPILRERLIYHEMWSGRGVGGSIGLSARTSLKKLGTPTNHPSVNNSRVESGEWDASEDGMAPERIDGVSMGLDEITLDALLDEQLPAYSSAVVALSSIVFRIDAMAGVVKTLCGETTIPGYANLQKDHLDWEEKMVAGHIRY</sequence>
<feature type="region of interest" description="Disordered" evidence="5">
    <location>
        <begin position="1382"/>
        <end position="1407"/>
    </location>
</feature>
<keyword evidence="3 6" id="KW-1133">Transmembrane helix</keyword>
<dbReference type="Proteomes" id="UP000284842">
    <property type="component" value="Unassembled WGS sequence"/>
</dbReference>
<feature type="transmembrane region" description="Helical" evidence="6">
    <location>
        <begin position="1158"/>
        <end position="1176"/>
    </location>
</feature>
<feature type="compositionally biased region" description="Polar residues" evidence="5">
    <location>
        <begin position="311"/>
        <end position="329"/>
    </location>
</feature>
<feature type="domain" description="Integral membrane bound transporter" evidence="9">
    <location>
        <begin position="1035"/>
        <end position="1172"/>
    </location>
</feature>
<proteinExistence type="predicted"/>
<evidence type="ECO:0008006" key="12">
    <source>
        <dbReference type="Google" id="ProtNLM"/>
    </source>
</evidence>
<feature type="domain" description="DUF2421" evidence="7">
    <location>
        <begin position="1176"/>
        <end position="1464"/>
    </location>
</feature>
<feature type="domain" description="DUF2421" evidence="7">
    <location>
        <begin position="4"/>
        <end position="268"/>
    </location>
</feature>
<evidence type="ECO:0000313" key="10">
    <source>
        <dbReference type="EMBL" id="PPQ76063.1"/>
    </source>
</evidence>
<evidence type="ECO:0000313" key="11">
    <source>
        <dbReference type="Proteomes" id="UP000284842"/>
    </source>
</evidence>
<feature type="transmembrane region" description="Helical" evidence="6">
    <location>
        <begin position="1042"/>
        <end position="1058"/>
    </location>
</feature>
<organism evidence="10 11">
    <name type="scientific">Panaeolus cyanescens</name>
    <dbReference type="NCBI Taxonomy" id="181874"/>
    <lineage>
        <taxon>Eukaryota</taxon>
        <taxon>Fungi</taxon>
        <taxon>Dikarya</taxon>
        <taxon>Basidiomycota</taxon>
        <taxon>Agaricomycotina</taxon>
        <taxon>Agaricomycetes</taxon>
        <taxon>Agaricomycetidae</taxon>
        <taxon>Agaricales</taxon>
        <taxon>Agaricineae</taxon>
        <taxon>Galeropsidaceae</taxon>
        <taxon>Panaeolus</taxon>
    </lineage>
</organism>
<feature type="transmembrane region" description="Helical" evidence="6">
    <location>
        <begin position="1091"/>
        <end position="1112"/>
    </location>
</feature>
<feature type="transmembrane region" description="Helical" evidence="6">
    <location>
        <begin position="420"/>
        <end position="444"/>
    </location>
</feature>
<accession>A0A409WC53</accession>
<feature type="transmembrane region" description="Helical" evidence="6">
    <location>
        <begin position="493"/>
        <end position="510"/>
    </location>
</feature>
<feature type="region of interest" description="Disordered" evidence="5">
    <location>
        <begin position="306"/>
        <end position="360"/>
    </location>
</feature>
<keyword evidence="11" id="KW-1185">Reference proteome</keyword>
<evidence type="ECO:0000259" key="8">
    <source>
        <dbReference type="Pfam" id="PF10337"/>
    </source>
</evidence>
<gene>
    <name evidence="10" type="ORF">CVT24_006853</name>
</gene>
<feature type="transmembrane region" description="Helical" evidence="6">
    <location>
        <begin position="397"/>
        <end position="413"/>
    </location>
</feature>
<protein>
    <recommendedName>
        <fullName evidence="12">ER transporter 6TM N-terminal domain-containing protein</fullName>
    </recommendedName>
</protein>
<evidence type="ECO:0000259" key="7">
    <source>
        <dbReference type="Pfam" id="PF10334"/>
    </source>
</evidence>
<reference evidence="10 11" key="1">
    <citation type="journal article" date="2018" name="Evol. Lett.">
        <title>Horizontal gene cluster transfer increased hallucinogenic mushroom diversity.</title>
        <authorList>
            <person name="Reynolds H.T."/>
            <person name="Vijayakumar V."/>
            <person name="Gluck-Thaler E."/>
            <person name="Korotkin H.B."/>
            <person name="Matheny P.B."/>
            <person name="Slot J.C."/>
        </authorList>
    </citation>
    <scope>NUCLEOTIDE SEQUENCE [LARGE SCALE GENOMIC DNA]</scope>
    <source>
        <strain evidence="10 11">2629</strain>
    </source>
</reference>
<dbReference type="GO" id="GO:0016020">
    <property type="term" value="C:membrane"/>
    <property type="evidence" value="ECO:0007669"/>
    <property type="project" value="UniProtKB-SubCell"/>
</dbReference>
<evidence type="ECO:0000256" key="6">
    <source>
        <dbReference type="SAM" id="Phobius"/>
    </source>
</evidence>
<dbReference type="STRING" id="181874.A0A409WC53"/>
<feature type="compositionally biased region" description="Low complexity" evidence="5">
    <location>
        <begin position="707"/>
        <end position="717"/>
    </location>
</feature>
<feature type="transmembrane region" description="Helical" evidence="6">
    <location>
        <begin position="374"/>
        <end position="391"/>
    </location>
</feature>
<feature type="transmembrane region" description="Helical" evidence="6">
    <location>
        <begin position="549"/>
        <end position="568"/>
    </location>
</feature>
<evidence type="ECO:0000256" key="2">
    <source>
        <dbReference type="ARBA" id="ARBA00022692"/>
    </source>
</evidence>
<feature type="compositionally biased region" description="Polar residues" evidence="5">
    <location>
        <begin position="1384"/>
        <end position="1396"/>
    </location>
</feature>
<comment type="subcellular location">
    <subcellularLocation>
        <location evidence="1">Membrane</location>
        <topology evidence="1">Multi-pass membrane protein</topology>
    </subcellularLocation>
</comment>
<keyword evidence="2 6" id="KW-0812">Transmembrane</keyword>
<feature type="compositionally biased region" description="Polar residues" evidence="5">
    <location>
        <begin position="931"/>
        <end position="946"/>
    </location>
</feature>
<dbReference type="InterPro" id="IPR018820">
    <property type="entry name" value="BRE4-related_DUF2421"/>
</dbReference>
<dbReference type="PANTHER" id="PTHR37994">
    <property type="entry name" value="ARAE_2_N DOMAIN-CONTAINING PROTEIN-RELATED"/>
    <property type="match status" value="1"/>
</dbReference>
<dbReference type="InterPro" id="IPR049453">
    <property type="entry name" value="Memb_transporter_dom"/>
</dbReference>
<keyword evidence="4 6" id="KW-0472">Membrane</keyword>